<protein>
    <submittedName>
        <fullName evidence="1">Uncharacterized protein</fullName>
    </submittedName>
</protein>
<organism evidence="1 2">
    <name type="scientific">Candidatus Faecenecus gallistercoris</name>
    <dbReference type="NCBI Taxonomy" id="2840793"/>
    <lineage>
        <taxon>Bacteria</taxon>
        <taxon>Bacillati</taxon>
        <taxon>Bacillota</taxon>
        <taxon>Bacillota incertae sedis</taxon>
        <taxon>Candidatus Faecenecus</taxon>
    </lineage>
</organism>
<dbReference type="Proteomes" id="UP000886725">
    <property type="component" value="Unassembled WGS sequence"/>
</dbReference>
<evidence type="ECO:0000313" key="2">
    <source>
        <dbReference type="Proteomes" id="UP000886725"/>
    </source>
</evidence>
<reference evidence="1" key="1">
    <citation type="submission" date="2020-10" db="EMBL/GenBank/DDBJ databases">
        <authorList>
            <person name="Gilroy R."/>
        </authorList>
    </citation>
    <scope>NUCLEOTIDE SEQUENCE</scope>
    <source>
        <strain evidence="1">CHK165-10780</strain>
    </source>
</reference>
<dbReference type="AlphaFoldDB" id="A0A9D0Z0B8"/>
<name>A0A9D0Z0B8_9FIRM</name>
<sequence length="276" mass="32408">MKQDRPTLLEDFTWDVFKKRIRQYEIVPEKIEDQIAQEILIKFYDLCHLDATQVEPNMRSLLKTYVIVKEINDEKAERLLTMLMEANDICYPYCIREATGRLMAKSNSHLSYLSPTLLPGVKQISQDGELYRLDTKIGTIHIRKASDVFQNTNSSYIFERTLLQECYARSFDFLKQNQDTYRVVLSYLPTFFTTGYYHAFLTNGTEVLDIASNAFYPDKKEAEKMFHGNTLGVLSYEEVIELEQELLEKMYPNEKPHHKDRVLHLVAHYLHAKQKA</sequence>
<reference evidence="1" key="2">
    <citation type="journal article" date="2021" name="PeerJ">
        <title>Extensive microbial diversity within the chicken gut microbiome revealed by metagenomics and culture.</title>
        <authorList>
            <person name="Gilroy R."/>
            <person name="Ravi A."/>
            <person name="Getino M."/>
            <person name="Pursley I."/>
            <person name="Horton D.L."/>
            <person name="Alikhan N.F."/>
            <person name="Baker D."/>
            <person name="Gharbi K."/>
            <person name="Hall N."/>
            <person name="Watson M."/>
            <person name="Adriaenssens E.M."/>
            <person name="Foster-Nyarko E."/>
            <person name="Jarju S."/>
            <person name="Secka A."/>
            <person name="Antonio M."/>
            <person name="Oren A."/>
            <person name="Chaudhuri R.R."/>
            <person name="La Ragione R."/>
            <person name="Hildebrand F."/>
            <person name="Pallen M.J."/>
        </authorList>
    </citation>
    <scope>NUCLEOTIDE SEQUENCE</scope>
    <source>
        <strain evidence="1">CHK165-10780</strain>
    </source>
</reference>
<accession>A0A9D0Z0B8</accession>
<dbReference type="EMBL" id="DVFU01000124">
    <property type="protein sequence ID" value="HIQ65369.1"/>
    <property type="molecule type" value="Genomic_DNA"/>
</dbReference>
<proteinExistence type="predicted"/>
<gene>
    <name evidence="1" type="ORF">IAC85_06485</name>
</gene>
<evidence type="ECO:0000313" key="1">
    <source>
        <dbReference type="EMBL" id="HIQ65369.1"/>
    </source>
</evidence>
<comment type="caution">
    <text evidence="1">The sequence shown here is derived from an EMBL/GenBank/DDBJ whole genome shotgun (WGS) entry which is preliminary data.</text>
</comment>